<evidence type="ECO:0000256" key="2">
    <source>
        <dbReference type="ARBA" id="ARBA00022759"/>
    </source>
</evidence>
<dbReference type="Proteomes" id="UP001153636">
    <property type="component" value="Chromosome 2"/>
</dbReference>
<dbReference type="EMBL" id="OV651814">
    <property type="protein sequence ID" value="CAH1107028.1"/>
    <property type="molecule type" value="Genomic_DNA"/>
</dbReference>
<sequence>MAFVQAQSDNLPVVNSFMLMEFIKSNDCFNQNEIRGVKAEWSMRGTYIESAVGYVQLKREGNICTVTSEICPEHRIRTKNYKIIMIVDEEQEVVDTVKCFDCSAAEGGCKHALAFLMWVHKKSTQPSPISIECYWKKPILSAAKSTIIKTDNFGVTPDFDSKVYAGFLDVVVSKGKEVHSNNQLVKYYKSFSPDHDRTHLGLHKLLSEFQKCGGKTYVHFLSFAENTMTNELCSTIVDVTKDQSASHEWHELRYGRITASKIYDAIHCHKEDGSFINSILGAQKLTETKSIKRGKVLEAAVKKELEKKLQKKIQDVGLILNGKYPELGASPDGIL</sequence>
<reference evidence="5" key="1">
    <citation type="submission" date="2022-01" db="EMBL/GenBank/DDBJ databases">
        <authorList>
            <person name="King R."/>
        </authorList>
    </citation>
    <scope>NUCLEOTIDE SEQUENCE</scope>
</reference>
<dbReference type="PANTHER" id="PTHR39953:SF1">
    <property type="entry name" value="RE54151P"/>
    <property type="match status" value="1"/>
</dbReference>
<evidence type="ECO:0000256" key="1">
    <source>
        <dbReference type="ARBA" id="ARBA00022722"/>
    </source>
</evidence>
<keyword evidence="3" id="KW-0378">Hydrolase</keyword>
<dbReference type="GO" id="GO:0004519">
    <property type="term" value="F:endonuclease activity"/>
    <property type="evidence" value="ECO:0007669"/>
    <property type="project" value="UniProtKB-KW"/>
</dbReference>
<dbReference type="OrthoDB" id="6774613at2759"/>
<dbReference type="InterPro" id="IPR011335">
    <property type="entry name" value="Restrct_endonuc-II-like"/>
</dbReference>
<dbReference type="AlphaFoldDB" id="A0A9P0GBD3"/>
<dbReference type="SUPFAM" id="SSF52980">
    <property type="entry name" value="Restriction endonuclease-like"/>
    <property type="match status" value="1"/>
</dbReference>
<dbReference type="GO" id="GO:0004527">
    <property type="term" value="F:exonuclease activity"/>
    <property type="evidence" value="ECO:0007669"/>
    <property type="project" value="UniProtKB-KW"/>
</dbReference>
<evidence type="ECO:0000256" key="3">
    <source>
        <dbReference type="ARBA" id="ARBA00022801"/>
    </source>
</evidence>
<organism evidence="5 6">
    <name type="scientific">Psylliodes chrysocephalus</name>
    <dbReference type="NCBI Taxonomy" id="3402493"/>
    <lineage>
        <taxon>Eukaryota</taxon>
        <taxon>Metazoa</taxon>
        <taxon>Ecdysozoa</taxon>
        <taxon>Arthropoda</taxon>
        <taxon>Hexapoda</taxon>
        <taxon>Insecta</taxon>
        <taxon>Pterygota</taxon>
        <taxon>Neoptera</taxon>
        <taxon>Endopterygota</taxon>
        <taxon>Coleoptera</taxon>
        <taxon>Polyphaga</taxon>
        <taxon>Cucujiformia</taxon>
        <taxon>Chrysomeloidea</taxon>
        <taxon>Chrysomelidae</taxon>
        <taxon>Galerucinae</taxon>
        <taxon>Alticini</taxon>
        <taxon>Psylliodes</taxon>
    </lineage>
</organism>
<keyword evidence="6" id="KW-1185">Reference proteome</keyword>
<gene>
    <name evidence="5" type="ORF">PSYICH_LOCUS6497</name>
</gene>
<evidence type="ECO:0000256" key="4">
    <source>
        <dbReference type="ARBA" id="ARBA00022839"/>
    </source>
</evidence>
<dbReference type="InterPro" id="IPR034720">
    <property type="entry name" value="Viral_alk_exo"/>
</dbReference>
<keyword evidence="2" id="KW-0255">Endonuclease</keyword>
<dbReference type="InterPro" id="IPR011604">
    <property type="entry name" value="PDDEXK-like_dom_sf"/>
</dbReference>
<dbReference type="Gene3D" id="3.90.320.10">
    <property type="match status" value="1"/>
</dbReference>
<evidence type="ECO:0000313" key="6">
    <source>
        <dbReference type="Proteomes" id="UP001153636"/>
    </source>
</evidence>
<dbReference type="GO" id="GO:0006281">
    <property type="term" value="P:DNA repair"/>
    <property type="evidence" value="ECO:0007669"/>
    <property type="project" value="UniProtKB-ARBA"/>
</dbReference>
<keyword evidence="4" id="KW-0269">Exonuclease</keyword>
<protein>
    <recommendedName>
        <fullName evidence="7">SWIM-type domain-containing protein</fullName>
    </recommendedName>
</protein>
<accession>A0A9P0GBD3</accession>
<dbReference type="Pfam" id="PF01771">
    <property type="entry name" value="Viral_alk_exo"/>
    <property type="match status" value="1"/>
</dbReference>
<evidence type="ECO:0008006" key="7">
    <source>
        <dbReference type="Google" id="ProtNLM"/>
    </source>
</evidence>
<dbReference type="PANTHER" id="PTHR39953">
    <property type="entry name" value="RE54151P"/>
    <property type="match status" value="1"/>
</dbReference>
<keyword evidence="1" id="KW-0540">Nuclease</keyword>
<proteinExistence type="predicted"/>
<name>A0A9P0GBD3_9CUCU</name>
<evidence type="ECO:0000313" key="5">
    <source>
        <dbReference type="EMBL" id="CAH1107028.1"/>
    </source>
</evidence>